<dbReference type="Proteomes" id="UP001219525">
    <property type="component" value="Unassembled WGS sequence"/>
</dbReference>
<dbReference type="AlphaFoldDB" id="A0AAD6Y3S8"/>
<feature type="compositionally biased region" description="Basic and acidic residues" evidence="1">
    <location>
        <begin position="19"/>
        <end position="39"/>
    </location>
</feature>
<accession>A0AAD6Y3S8</accession>
<proteinExistence type="predicted"/>
<gene>
    <name evidence="2" type="ORF">GGX14DRAFT_405904</name>
</gene>
<evidence type="ECO:0000256" key="1">
    <source>
        <dbReference type="SAM" id="MobiDB-lite"/>
    </source>
</evidence>
<evidence type="ECO:0000313" key="2">
    <source>
        <dbReference type="EMBL" id="KAJ7192998.1"/>
    </source>
</evidence>
<sequence>MYTTKRNRRGAQMSISIAMRERRQAESNGSHDGRRDHEYNAAQTLRGQSPRWEANHMGWLKMDRWVTYERVGYFVVLRWLLENIDPSVRIYVQEQETYGVRGGNSHRSLHGISRNCNMGWETSWSLMLCNGGRSDVVGGAGYHMSFLILELVSIGTTSSLSELEMQRTTSQRALHGSLSNAEYINICFRTRTRQMSIRTYARKFESTWPEAVIRTQRERGGYYEAKEEVPAAEEGRERMVDHWW</sequence>
<organism evidence="2 3">
    <name type="scientific">Mycena pura</name>
    <dbReference type="NCBI Taxonomy" id="153505"/>
    <lineage>
        <taxon>Eukaryota</taxon>
        <taxon>Fungi</taxon>
        <taxon>Dikarya</taxon>
        <taxon>Basidiomycota</taxon>
        <taxon>Agaricomycotina</taxon>
        <taxon>Agaricomycetes</taxon>
        <taxon>Agaricomycetidae</taxon>
        <taxon>Agaricales</taxon>
        <taxon>Marasmiineae</taxon>
        <taxon>Mycenaceae</taxon>
        <taxon>Mycena</taxon>
    </lineage>
</organism>
<protein>
    <submittedName>
        <fullName evidence="2">Uncharacterized protein</fullName>
    </submittedName>
</protein>
<feature type="region of interest" description="Disordered" evidence="1">
    <location>
        <begin position="1"/>
        <end position="45"/>
    </location>
</feature>
<dbReference type="EMBL" id="JARJCW010000113">
    <property type="protein sequence ID" value="KAJ7192998.1"/>
    <property type="molecule type" value="Genomic_DNA"/>
</dbReference>
<name>A0AAD6Y3S8_9AGAR</name>
<comment type="caution">
    <text evidence="2">The sequence shown here is derived from an EMBL/GenBank/DDBJ whole genome shotgun (WGS) entry which is preliminary data.</text>
</comment>
<reference evidence="2" key="1">
    <citation type="submission" date="2023-03" db="EMBL/GenBank/DDBJ databases">
        <title>Massive genome expansion in bonnet fungi (Mycena s.s.) driven by repeated elements and novel gene families across ecological guilds.</title>
        <authorList>
            <consortium name="Lawrence Berkeley National Laboratory"/>
            <person name="Harder C.B."/>
            <person name="Miyauchi S."/>
            <person name="Viragh M."/>
            <person name="Kuo A."/>
            <person name="Thoen E."/>
            <person name="Andreopoulos B."/>
            <person name="Lu D."/>
            <person name="Skrede I."/>
            <person name="Drula E."/>
            <person name="Henrissat B."/>
            <person name="Morin E."/>
            <person name="Kohler A."/>
            <person name="Barry K."/>
            <person name="LaButti K."/>
            <person name="Morin E."/>
            <person name="Salamov A."/>
            <person name="Lipzen A."/>
            <person name="Mereny Z."/>
            <person name="Hegedus B."/>
            <person name="Baldrian P."/>
            <person name="Stursova M."/>
            <person name="Weitz H."/>
            <person name="Taylor A."/>
            <person name="Grigoriev I.V."/>
            <person name="Nagy L.G."/>
            <person name="Martin F."/>
            <person name="Kauserud H."/>
        </authorList>
    </citation>
    <scope>NUCLEOTIDE SEQUENCE</scope>
    <source>
        <strain evidence="2">9144</strain>
    </source>
</reference>
<evidence type="ECO:0000313" key="3">
    <source>
        <dbReference type="Proteomes" id="UP001219525"/>
    </source>
</evidence>
<keyword evidence="3" id="KW-1185">Reference proteome</keyword>